<dbReference type="Proteomes" id="UP000266272">
    <property type="component" value="Unassembled WGS sequence"/>
</dbReference>
<proteinExistence type="predicted"/>
<comment type="caution">
    <text evidence="2">The sequence shown here is derived from an EMBL/GenBank/DDBJ whole genome shotgun (WGS) entry which is preliminary data.</text>
</comment>
<feature type="compositionally biased region" description="Polar residues" evidence="1">
    <location>
        <begin position="99"/>
        <end position="114"/>
    </location>
</feature>
<feature type="region of interest" description="Disordered" evidence="1">
    <location>
        <begin position="219"/>
        <end position="238"/>
    </location>
</feature>
<feature type="compositionally biased region" description="Polar residues" evidence="1">
    <location>
        <begin position="121"/>
        <end position="132"/>
    </location>
</feature>
<protein>
    <submittedName>
        <fullName evidence="2">Uncharacterized protein</fullName>
    </submittedName>
</protein>
<evidence type="ECO:0000256" key="1">
    <source>
        <dbReference type="SAM" id="MobiDB-lite"/>
    </source>
</evidence>
<evidence type="ECO:0000313" key="3">
    <source>
        <dbReference type="Proteomes" id="UP000266272"/>
    </source>
</evidence>
<keyword evidence="3" id="KW-1185">Reference proteome</keyword>
<gene>
    <name evidence="2" type="ORF">TARUN_5680</name>
</gene>
<sequence>MAYQDLFHQAEAALQSQHLISFAGGSNMLGATTSDSSYRSFAAAADGTYRTQALPSSKNSSQVMGSRLSVGYQEPPHLINNVQSPQPSLDSSFPGVPSPTDSSPDWLQQQSSAANDEGLVFSSSHQGCNPSHSHLPQLETQAQVMTYNASSQIYEHTGQELRQDSHYPYKKHAPFHSLGLLHEPPQLLVGNSSSGVSATQPCTSSGRLQSFGFYQSSPAVHSRESSHDGTPTVIISPTEGMGDIVSDISMLNSPNGSQDDLFRDPFADFHQSPTLVQAALADIKAIGSASFDLPTYAQSSPSVDASGSYTSSDAASSITTFLPLEDKGKGKLLQVPSSQHSRRPSDPSPVPLGGSRSQLPGRSPSTRSSRRRSSSGQVPLLPRPLPDNSGSVDRSSVSNPAICLPKKSRGKRSKPLDSNKRQLATMRRNERTVCIGCKMAKVTLLGSIYDLRKFYDTIRVSEGHQVLYELNLHTCWAYINSNCSPVSHPFQQFIDGLKVQRQDGWRTCIRDNTNKLLDKQNLCDVLLAWDDMAPWVTYALIPKDDNPPYSSPNDGTGTVLGPDNAVHEQMIIVAAQISRIIGRKLELQFYDYLKKALTNPNIYRKLVLDVGRTIMSLRRRLAPWTQNWANTAFSALGQSEAYVGNDSGNDDSLLGSSVDRIKNLCQILYVYFCYMRRRLSPGDQQMMQTMEVQYPGNEQTVEESFPQYESIDGFEEWLQFKDQPIS</sequence>
<reference evidence="2 3" key="1">
    <citation type="journal article" date="2018" name="PLoS Pathog.">
        <title>Evolution of structural diversity of trichothecenes, a family of toxins produced by plant pathogenic and entomopathogenic fungi.</title>
        <authorList>
            <person name="Proctor R.H."/>
            <person name="McCormick S.P."/>
            <person name="Kim H.S."/>
            <person name="Cardoza R.E."/>
            <person name="Stanley A.M."/>
            <person name="Lindo L."/>
            <person name="Kelly A."/>
            <person name="Brown D.W."/>
            <person name="Lee T."/>
            <person name="Vaughan M.M."/>
            <person name="Alexander N.J."/>
            <person name="Busman M."/>
            <person name="Gutierrez S."/>
        </authorList>
    </citation>
    <scope>NUCLEOTIDE SEQUENCE [LARGE SCALE GENOMIC DNA]</scope>
    <source>
        <strain evidence="2 3">IBT 40837</strain>
    </source>
</reference>
<feature type="compositionally biased region" description="Polar residues" evidence="1">
    <location>
        <begin position="80"/>
        <end position="91"/>
    </location>
</feature>
<feature type="compositionally biased region" description="Polar residues" evidence="1">
    <location>
        <begin position="388"/>
        <end position="399"/>
    </location>
</feature>
<evidence type="ECO:0000313" key="2">
    <source>
        <dbReference type="EMBL" id="RFU76594.1"/>
    </source>
</evidence>
<dbReference type="EMBL" id="PXOA01000337">
    <property type="protein sequence ID" value="RFU76594.1"/>
    <property type="molecule type" value="Genomic_DNA"/>
</dbReference>
<feature type="region of interest" description="Disordered" evidence="1">
    <location>
        <begin position="333"/>
        <end position="424"/>
    </location>
</feature>
<organism evidence="2 3">
    <name type="scientific">Trichoderma arundinaceum</name>
    <dbReference type="NCBI Taxonomy" id="490622"/>
    <lineage>
        <taxon>Eukaryota</taxon>
        <taxon>Fungi</taxon>
        <taxon>Dikarya</taxon>
        <taxon>Ascomycota</taxon>
        <taxon>Pezizomycotina</taxon>
        <taxon>Sordariomycetes</taxon>
        <taxon>Hypocreomycetidae</taxon>
        <taxon>Hypocreales</taxon>
        <taxon>Hypocreaceae</taxon>
        <taxon>Trichoderma</taxon>
    </lineage>
</organism>
<name>A0A395NKY7_TRIAR</name>
<dbReference type="AlphaFoldDB" id="A0A395NKY7"/>
<feature type="region of interest" description="Disordered" evidence="1">
    <location>
        <begin position="76"/>
        <end position="132"/>
    </location>
</feature>
<accession>A0A395NKY7</accession>
<dbReference type="OrthoDB" id="5425448at2759"/>